<accession>A0A6H1P3P1</accession>
<evidence type="ECO:0000259" key="3">
    <source>
        <dbReference type="Pfam" id="PF00196"/>
    </source>
</evidence>
<evidence type="ECO:0000313" key="4">
    <source>
        <dbReference type="EMBL" id="QIZ08210.1"/>
    </source>
</evidence>
<evidence type="ECO:0000313" key="5">
    <source>
        <dbReference type="Proteomes" id="UP000501868"/>
    </source>
</evidence>
<keyword evidence="1" id="KW-0805">Transcription regulation</keyword>
<reference evidence="4 5" key="1">
    <citation type="submission" date="2020-04" db="EMBL/GenBank/DDBJ databases">
        <title>Genome-Wide Identification of 5-Methylcytosine Sites in Bacterial Genomes By High-Throughput Sequencing of MspJI Restriction Fragments.</title>
        <authorList>
            <person name="Wu V."/>
        </authorList>
    </citation>
    <scope>NUCLEOTIDE SEQUENCE [LARGE SCALE GENOMIC DNA]</scope>
    <source>
        <strain evidence="4 5">S2</strain>
    </source>
</reference>
<gene>
    <name evidence="4" type="ORF">HFZ78_16960</name>
</gene>
<keyword evidence="2" id="KW-0804">Transcription</keyword>
<evidence type="ECO:0000256" key="2">
    <source>
        <dbReference type="ARBA" id="ARBA00023163"/>
    </source>
</evidence>
<dbReference type="InterPro" id="IPR000792">
    <property type="entry name" value="Tscrpt_reg_LuxR_C"/>
</dbReference>
<proteinExistence type="predicted"/>
<evidence type="ECO:0000256" key="1">
    <source>
        <dbReference type="ARBA" id="ARBA00023015"/>
    </source>
</evidence>
<feature type="domain" description="HTH luxR-type" evidence="3">
    <location>
        <begin position="23"/>
        <end position="57"/>
    </location>
</feature>
<dbReference type="Proteomes" id="UP000501868">
    <property type="component" value="Chromosome"/>
</dbReference>
<dbReference type="EMBL" id="CP051128">
    <property type="protein sequence ID" value="QIZ08210.1"/>
    <property type="molecule type" value="Genomic_DNA"/>
</dbReference>
<protein>
    <submittedName>
        <fullName evidence="4">Response regulator transcription factor</fullName>
    </submittedName>
</protein>
<dbReference type="GO" id="GO:0006355">
    <property type="term" value="P:regulation of DNA-templated transcription"/>
    <property type="evidence" value="ECO:0007669"/>
    <property type="project" value="InterPro"/>
</dbReference>
<name>A0A6H1P3P1_PRIMG</name>
<dbReference type="InterPro" id="IPR036388">
    <property type="entry name" value="WH-like_DNA-bd_sf"/>
</dbReference>
<reference evidence="4 5" key="2">
    <citation type="submission" date="2020-04" db="EMBL/GenBank/DDBJ databases">
        <authorList>
            <person name="Fomenkov A."/>
            <person name="Anton B.P."/>
            <person name="Roberts R.J."/>
        </authorList>
    </citation>
    <scope>NUCLEOTIDE SEQUENCE [LARGE SCALE GENOMIC DNA]</scope>
    <source>
        <strain evidence="4 5">S2</strain>
    </source>
</reference>
<organism evidence="4 5">
    <name type="scientific">Priestia megaterium</name>
    <name type="common">Bacillus megaterium</name>
    <dbReference type="NCBI Taxonomy" id="1404"/>
    <lineage>
        <taxon>Bacteria</taxon>
        <taxon>Bacillati</taxon>
        <taxon>Bacillota</taxon>
        <taxon>Bacilli</taxon>
        <taxon>Bacillales</taxon>
        <taxon>Bacillaceae</taxon>
        <taxon>Priestia</taxon>
    </lineage>
</organism>
<dbReference type="Pfam" id="PF00196">
    <property type="entry name" value="GerE"/>
    <property type="match status" value="1"/>
</dbReference>
<dbReference type="AlphaFoldDB" id="A0A6H1P3P1"/>
<dbReference type="Gene3D" id="1.10.10.10">
    <property type="entry name" value="Winged helix-like DNA-binding domain superfamily/Winged helix DNA-binding domain"/>
    <property type="match status" value="1"/>
</dbReference>
<dbReference type="SUPFAM" id="SSF46894">
    <property type="entry name" value="C-terminal effector domain of the bipartite response regulators"/>
    <property type="match status" value="1"/>
</dbReference>
<dbReference type="GO" id="GO:0003677">
    <property type="term" value="F:DNA binding"/>
    <property type="evidence" value="ECO:0007669"/>
    <property type="project" value="InterPro"/>
</dbReference>
<dbReference type="InterPro" id="IPR016032">
    <property type="entry name" value="Sig_transdc_resp-reg_C-effctor"/>
</dbReference>
<sequence length="67" mass="8107">MHRQFNFSFIYLGKLIFFYYFQREVAELLFITENTVLNSIFNVIKKLGVKERYQAVLELIRLGELQI</sequence>